<keyword evidence="1" id="KW-0472">Membrane</keyword>
<evidence type="ECO:0000313" key="2">
    <source>
        <dbReference type="EMBL" id="OQD78439.1"/>
    </source>
</evidence>
<accession>A0A1V6PN41</accession>
<keyword evidence="3" id="KW-1185">Reference proteome</keyword>
<protein>
    <submittedName>
        <fullName evidence="2">Uncharacterized protein</fullName>
    </submittedName>
</protein>
<dbReference type="OrthoDB" id="4430381at2759"/>
<feature type="transmembrane region" description="Helical" evidence="1">
    <location>
        <begin position="12"/>
        <end position="32"/>
    </location>
</feature>
<evidence type="ECO:0000313" key="3">
    <source>
        <dbReference type="Proteomes" id="UP000191522"/>
    </source>
</evidence>
<name>A0A1V6PN41_PENDC</name>
<keyword evidence="1" id="KW-1133">Transmembrane helix</keyword>
<feature type="transmembrane region" description="Helical" evidence="1">
    <location>
        <begin position="39"/>
        <end position="57"/>
    </location>
</feature>
<keyword evidence="1" id="KW-0812">Transmembrane</keyword>
<dbReference type="Proteomes" id="UP000191522">
    <property type="component" value="Unassembled WGS sequence"/>
</dbReference>
<evidence type="ECO:0000256" key="1">
    <source>
        <dbReference type="SAM" id="Phobius"/>
    </source>
</evidence>
<reference evidence="3" key="1">
    <citation type="journal article" date="2017" name="Nat. Microbiol.">
        <title>Global analysis of biosynthetic gene clusters reveals vast potential of secondary metabolite production in Penicillium species.</title>
        <authorList>
            <person name="Nielsen J.C."/>
            <person name="Grijseels S."/>
            <person name="Prigent S."/>
            <person name="Ji B."/>
            <person name="Dainat J."/>
            <person name="Nielsen K.F."/>
            <person name="Frisvad J.C."/>
            <person name="Workman M."/>
            <person name="Nielsen J."/>
        </authorList>
    </citation>
    <scope>NUCLEOTIDE SEQUENCE [LARGE SCALE GENOMIC DNA]</scope>
    <source>
        <strain evidence="3">IBT 11843</strain>
    </source>
</reference>
<proteinExistence type="predicted"/>
<dbReference type="AlphaFoldDB" id="A0A1V6PN41"/>
<sequence>MDVGSAVDGLLLVFETLFFLLTRLLAYVLYLVHFLVSPFLYLGYALLSIALLPLQLLAKFEAILYFMTGAVLTGVTAGLVLHYIGDALSQLLRLPSTSSEPVLTDLVDQKEPSFDWETKWQDTYQSSTILEEDENSQSSSNPKE</sequence>
<comment type="caution">
    <text evidence="2">The sequence shown here is derived from an EMBL/GenBank/DDBJ whole genome shotgun (WGS) entry which is preliminary data.</text>
</comment>
<organism evidence="2 3">
    <name type="scientific">Penicillium decumbens</name>
    <dbReference type="NCBI Taxonomy" id="69771"/>
    <lineage>
        <taxon>Eukaryota</taxon>
        <taxon>Fungi</taxon>
        <taxon>Dikarya</taxon>
        <taxon>Ascomycota</taxon>
        <taxon>Pezizomycotina</taxon>
        <taxon>Eurotiomycetes</taxon>
        <taxon>Eurotiomycetidae</taxon>
        <taxon>Eurotiales</taxon>
        <taxon>Aspergillaceae</taxon>
        <taxon>Penicillium</taxon>
    </lineage>
</organism>
<dbReference type="OMA" id="ASPVIYI"/>
<feature type="transmembrane region" description="Helical" evidence="1">
    <location>
        <begin position="63"/>
        <end position="84"/>
    </location>
</feature>
<gene>
    <name evidence="2" type="ORF">PENDEC_c001G03464</name>
</gene>
<dbReference type="EMBL" id="MDYL01000001">
    <property type="protein sequence ID" value="OQD78439.1"/>
    <property type="molecule type" value="Genomic_DNA"/>
</dbReference>